<dbReference type="Proteomes" id="UP001574170">
    <property type="component" value="Unassembled WGS sequence"/>
</dbReference>
<sequence>MDELVRSKKLQFEKSNYFIQIYKQESGIEYIKIIQNIGNDKKSSILINPNNLDGIISTLIDFREEIALNQKIEDNYFIKEEDIKTIINTFLKGITIKDLSLQFHYQEKDIRDLLIKNDIEIIEGINMNPNKSKFRRKR</sequence>
<gene>
    <name evidence="1" type="ORF">AAGV33_12000</name>
</gene>
<accession>A0ABV4TLX2</accession>
<reference evidence="1 2" key="1">
    <citation type="submission" date="2024-04" db="EMBL/GenBank/DDBJ databases">
        <title>New Clade of Flavobacterium.</title>
        <authorList>
            <person name="Matos L."/>
            <person name="Proenca D.N."/>
            <person name="Fransisco R.M."/>
            <person name="Chung A.P."/>
            <person name="Maccario L."/>
            <person name="Sorensen S.J."/>
            <person name="Morais P.V."/>
        </authorList>
    </citation>
    <scope>NUCLEOTIDE SEQUENCE [LARGE SCALE GENOMIC DNA]</scope>
    <source>
        <strain evidence="1 2">FBOR7N2.3</strain>
    </source>
</reference>
<organism evidence="1 2">
    <name type="scientific">Flavobacterium magnesitis</name>
    <dbReference type="NCBI Taxonomy" id="3138077"/>
    <lineage>
        <taxon>Bacteria</taxon>
        <taxon>Pseudomonadati</taxon>
        <taxon>Bacteroidota</taxon>
        <taxon>Flavobacteriia</taxon>
        <taxon>Flavobacteriales</taxon>
        <taxon>Flavobacteriaceae</taxon>
        <taxon>Flavobacterium</taxon>
    </lineage>
</organism>
<protein>
    <submittedName>
        <fullName evidence="1">Uncharacterized protein</fullName>
    </submittedName>
</protein>
<evidence type="ECO:0000313" key="1">
    <source>
        <dbReference type="EMBL" id="MFA9195129.1"/>
    </source>
</evidence>
<dbReference type="RefSeq" id="WP_373392267.1">
    <property type="nucleotide sequence ID" value="NZ_JBCFQJ010000020.1"/>
</dbReference>
<dbReference type="EMBL" id="JBCFQK010000018">
    <property type="protein sequence ID" value="MFA9195129.1"/>
    <property type="molecule type" value="Genomic_DNA"/>
</dbReference>
<comment type="caution">
    <text evidence="1">The sequence shown here is derived from an EMBL/GenBank/DDBJ whole genome shotgun (WGS) entry which is preliminary data.</text>
</comment>
<name>A0ABV4TLX2_9FLAO</name>
<proteinExistence type="predicted"/>
<evidence type="ECO:0000313" key="2">
    <source>
        <dbReference type="Proteomes" id="UP001574170"/>
    </source>
</evidence>
<keyword evidence="2" id="KW-1185">Reference proteome</keyword>